<gene>
    <name evidence="2" type="primary">8240185</name>
    <name evidence="1" type="ORF">Phum_PHUM193500</name>
</gene>
<dbReference type="EMBL" id="DS235152">
    <property type="protein sequence ID" value="EEB12602.1"/>
    <property type="molecule type" value="Genomic_DNA"/>
</dbReference>
<name>E0VGU6_PEDHC</name>
<dbReference type="AlphaFoldDB" id="E0VGU6"/>
<dbReference type="InParanoid" id="E0VGU6"/>
<sequence>MSGTCLRLGHRRSHSSESDPGVFISQLRVKSALLWVKVALNQSIVNHHLIIGNKNMTLWVFKFKPSVANTSFLSGKVCQLII</sequence>
<protein>
    <submittedName>
        <fullName evidence="1 2">Uncharacterized protein</fullName>
    </submittedName>
</protein>
<dbReference type="GeneID" id="8240185"/>
<dbReference type="RefSeq" id="XP_002425340.1">
    <property type="nucleotide sequence ID" value="XM_002425295.1"/>
</dbReference>
<reference evidence="1" key="2">
    <citation type="submission" date="2007-04" db="EMBL/GenBank/DDBJ databases">
        <title>The genome of the human body louse.</title>
        <authorList>
            <consortium name="The Human Body Louse Genome Consortium"/>
            <person name="Kirkness E."/>
            <person name="Walenz B."/>
            <person name="Hass B."/>
            <person name="Bruggner R."/>
            <person name="Strausberg R."/>
        </authorList>
    </citation>
    <scope>NUCLEOTIDE SEQUENCE</scope>
    <source>
        <strain evidence="1">USDA</strain>
    </source>
</reference>
<accession>E0VGU6</accession>
<proteinExistence type="predicted"/>
<dbReference type="VEuPathDB" id="VectorBase:PHUM193500"/>
<dbReference type="CTD" id="8240185"/>
<reference evidence="2" key="3">
    <citation type="submission" date="2020-05" db="UniProtKB">
        <authorList>
            <consortium name="EnsemblMetazoa"/>
        </authorList>
    </citation>
    <scope>IDENTIFICATION</scope>
    <source>
        <strain evidence="2">USDA</strain>
    </source>
</reference>
<keyword evidence="3" id="KW-1185">Reference proteome</keyword>
<dbReference type="EnsemblMetazoa" id="PHUM193500-RA">
    <property type="protein sequence ID" value="PHUM193500-PA"/>
    <property type="gene ID" value="PHUM193500"/>
</dbReference>
<dbReference type="HOGENOM" id="CLU_2561015_0_0_1"/>
<evidence type="ECO:0000313" key="3">
    <source>
        <dbReference type="Proteomes" id="UP000009046"/>
    </source>
</evidence>
<evidence type="ECO:0000313" key="2">
    <source>
        <dbReference type="EnsemblMetazoa" id="PHUM193500-PA"/>
    </source>
</evidence>
<organism>
    <name type="scientific">Pediculus humanus subsp. corporis</name>
    <name type="common">Body louse</name>
    <dbReference type="NCBI Taxonomy" id="121224"/>
    <lineage>
        <taxon>Eukaryota</taxon>
        <taxon>Metazoa</taxon>
        <taxon>Ecdysozoa</taxon>
        <taxon>Arthropoda</taxon>
        <taxon>Hexapoda</taxon>
        <taxon>Insecta</taxon>
        <taxon>Pterygota</taxon>
        <taxon>Neoptera</taxon>
        <taxon>Paraneoptera</taxon>
        <taxon>Psocodea</taxon>
        <taxon>Troctomorpha</taxon>
        <taxon>Phthiraptera</taxon>
        <taxon>Anoplura</taxon>
        <taxon>Pediculidae</taxon>
        <taxon>Pediculus</taxon>
    </lineage>
</organism>
<reference evidence="1" key="1">
    <citation type="submission" date="2007-04" db="EMBL/GenBank/DDBJ databases">
        <title>Annotation of Pediculus humanus corporis strain USDA.</title>
        <authorList>
            <person name="Kirkness E."/>
            <person name="Hannick L."/>
            <person name="Hass B."/>
            <person name="Bruggner R."/>
            <person name="Lawson D."/>
            <person name="Bidwell S."/>
            <person name="Joardar V."/>
            <person name="Caler E."/>
            <person name="Walenz B."/>
            <person name="Inman J."/>
            <person name="Schobel S."/>
            <person name="Galinsky K."/>
            <person name="Amedeo P."/>
            <person name="Strausberg R."/>
        </authorList>
    </citation>
    <scope>NUCLEOTIDE SEQUENCE</scope>
    <source>
        <strain evidence="1">USDA</strain>
    </source>
</reference>
<dbReference type="EMBL" id="AAZO01002243">
    <property type="status" value="NOT_ANNOTATED_CDS"/>
    <property type="molecule type" value="Genomic_DNA"/>
</dbReference>
<dbReference type="KEGG" id="phu:Phum_PHUM193500"/>
<evidence type="ECO:0000313" key="1">
    <source>
        <dbReference type="EMBL" id="EEB12602.1"/>
    </source>
</evidence>
<dbReference type="Proteomes" id="UP000009046">
    <property type="component" value="Unassembled WGS sequence"/>
</dbReference>